<evidence type="ECO:0000259" key="6">
    <source>
        <dbReference type="PROSITE" id="PS50045"/>
    </source>
</evidence>
<dbReference type="RefSeq" id="WP_341410919.1">
    <property type="nucleotide sequence ID" value="NZ_JBBUTH010000007.1"/>
</dbReference>
<dbReference type="InterPro" id="IPR003593">
    <property type="entry name" value="AAA+_ATPase"/>
</dbReference>
<keyword evidence="1" id="KW-0547">Nucleotide-binding</keyword>
<dbReference type="CDD" id="cd00009">
    <property type="entry name" value="AAA"/>
    <property type="match status" value="1"/>
</dbReference>
<dbReference type="InterPro" id="IPR035965">
    <property type="entry name" value="PAS-like_dom_sf"/>
</dbReference>
<proteinExistence type="predicted"/>
<name>A0ABU9CKI2_9BURK</name>
<evidence type="ECO:0000256" key="5">
    <source>
        <dbReference type="ARBA" id="ARBA00023163"/>
    </source>
</evidence>
<feature type="domain" description="Sigma-54 factor interaction" evidence="6">
    <location>
        <begin position="140"/>
        <end position="370"/>
    </location>
</feature>
<keyword evidence="3" id="KW-0805">Transcription regulation</keyword>
<gene>
    <name evidence="7" type="ORF">AACH10_13345</name>
</gene>
<dbReference type="Gene3D" id="1.10.8.60">
    <property type="match status" value="1"/>
</dbReference>
<evidence type="ECO:0000256" key="1">
    <source>
        <dbReference type="ARBA" id="ARBA00022741"/>
    </source>
</evidence>
<evidence type="ECO:0000313" key="7">
    <source>
        <dbReference type="EMBL" id="MEK8051229.1"/>
    </source>
</evidence>
<evidence type="ECO:0000256" key="4">
    <source>
        <dbReference type="ARBA" id="ARBA00023125"/>
    </source>
</evidence>
<dbReference type="PANTHER" id="PTHR32071">
    <property type="entry name" value="TRANSCRIPTIONAL REGULATORY PROTEIN"/>
    <property type="match status" value="1"/>
</dbReference>
<dbReference type="Gene3D" id="3.30.450.20">
    <property type="entry name" value="PAS domain"/>
    <property type="match status" value="1"/>
</dbReference>
<dbReference type="PROSITE" id="PS00675">
    <property type="entry name" value="SIGMA54_INTERACT_1"/>
    <property type="match status" value="1"/>
</dbReference>
<dbReference type="Pfam" id="PF08448">
    <property type="entry name" value="PAS_4"/>
    <property type="match status" value="1"/>
</dbReference>
<evidence type="ECO:0000256" key="3">
    <source>
        <dbReference type="ARBA" id="ARBA00023015"/>
    </source>
</evidence>
<dbReference type="InterPro" id="IPR002078">
    <property type="entry name" value="Sigma_54_int"/>
</dbReference>
<dbReference type="SUPFAM" id="SSF46689">
    <property type="entry name" value="Homeodomain-like"/>
    <property type="match status" value="1"/>
</dbReference>
<dbReference type="InterPro" id="IPR009057">
    <property type="entry name" value="Homeodomain-like_sf"/>
</dbReference>
<dbReference type="PROSITE" id="PS00676">
    <property type="entry name" value="SIGMA54_INTERACT_2"/>
    <property type="match status" value="1"/>
</dbReference>
<dbReference type="Pfam" id="PF02954">
    <property type="entry name" value="HTH_8"/>
    <property type="match status" value="1"/>
</dbReference>
<dbReference type="Pfam" id="PF00158">
    <property type="entry name" value="Sigma54_activat"/>
    <property type="match status" value="1"/>
</dbReference>
<organism evidence="7 8">
    <name type="scientific">Pseudaquabacterium inlustre</name>
    <dbReference type="NCBI Taxonomy" id="2984192"/>
    <lineage>
        <taxon>Bacteria</taxon>
        <taxon>Pseudomonadati</taxon>
        <taxon>Pseudomonadota</taxon>
        <taxon>Betaproteobacteria</taxon>
        <taxon>Burkholderiales</taxon>
        <taxon>Sphaerotilaceae</taxon>
        <taxon>Pseudaquabacterium</taxon>
    </lineage>
</organism>
<evidence type="ECO:0000256" key="2">
    <source>
        <dbReference type="ARBA" id="ARBA00022840"/>
    </source>
</evidence>
<dbReference type="InterPro" id="IPR027417">
    <property type="entry name" value="P-loop_NTPase"/>
</dbReference>
<dbReference type="InterPro" id="IPR025662">
    <property type="entry name" value="Sigma_54_int_dom_ATP-bd_1"/>
</dbReference>
<accession>A0ABU9CKI2</accession>
<dbReference type="PROSITE" id="PS50045">
    <property type="entry name" value="SIGMA54_INTERACT_4"/>
    <property type="match status" value="1"/>
</dbReference>
<keyword evidence="4" id="KW-0238">DNA-binding</keyword>
<dbReference type="PROSITE" id="PS00688">
    <property type="entry name" value="SIGMA54_INTERACT_3"/>
    <property type="match status" value="1"/>
</dbReference>
<dbReference type="InterPro" id="IPR025943">
    <property type="entry name" value="Sigma_54_int_dom_ATP-bd_2"/>
</dbReference>
<dbReference type="InterPro" id="IPR013656">
    <property type="entry name" value="PAS_4"/>
</dbReference>
<keyword evidence="5" id="KW-0804">Transcription</keyword>
<keyword evidence="8" id="KW-1185">Reference proteome</keyword>
<dbReference type="SMART" id="SM00382">
    <property type="entry name" value="AAA"/>
    <property type="match status" value="1"/>
</dbReference>
<comment type="caution">
    <text evidence="7">The sequence shown here is derived from an EMBL/GenBank/DDBJ whole genome shotgun (WGS) entry which is preliminary data.</text>
</comment>
<sequence>MAKPTATTPPPPELLSFLETLPEPHILFGTDYRILAANAAYRRQFSPRASVVGRTCHAVSHHIDVPCDQAGESCPLARARRSGQREQVLHLHHTPQGEAYVQIALTPLRDASGQPAFFIEQMQALPMATGSASGTAVQGLIGRSPAFQQMLERVARVAPSQASVLLLGESGTGKELVARAVHEGSPRASAPLVVVDCASLPETLFENELFGHERGAFTGASGPRAGLVESAHGGTLFLDEVGDIPLSIQVKLLRLLESGTFRRVGGTELKRADLRVVAATHRDLQAMVADGRFREDLYFRLSVFPIRLPALRERAGDVRLLAAALLARVAHASQRARRLVFAPAALALLEQQAFPGNVRELRNVVERAALLCDGDTITAAHVADALEAGWARPAGGARRAGPSMAEKVSVQPDDAGLARARSGAVTDDELRQHLARHAGRRADLARALGWSQRTLYRRLAALGDAPDEGRQR</sequence>
<evidence type="ECO:0000313" key="8">
    <source>
        <dbReference type="Proteomes" id="UP001365405"/>
    </source>
</evidence>
<dbReference type="InterPro" id="IPR025944">
    <property type="entry name" value="Sigma_54_int_dom_CS"/>
</dbReference>
<dbReference type="Proteomes" id="UP001365405">
    <property type="component" value="Unassembled WGS sequence"/>
</dbReference>
<dbReference type="SUPFAM" id="SSF55785">
    <property type="entry name" value="PYP-like sensor domain (PAS domain)"/>
    <property type="match status" value="1"/>
</dbReference>
<keyword evidence="2" id="KW-0067">ATP-binding</keyword>
<dbReference type="InterPro" id="IPR002197">
    <property type="entry name" value="HTH_Fis"/>
</dbReference>
<dbReference type="EMBL" id="JBBUTH010000007">
    <property type="protein sequence ID" value="MEK8051229.1"/>
    <property type="molecule type" value="Genomic_DNA"/>
</dbReference>
<reference evidence="7 8" key="1">
    <citation type="submission" date="2024-04" db="EMBL/GenBank/DDBJ databases">
        <title>Novel species of the genus Ideonella isolated from streams.</title>
        <authorList>
            <person name="Lu H."/>
        </authorList>
    </citation>
    <scope>NUCLEOTIDE SEQUENCE [LARGE SCALE GENOMIC DNA]</scope>
    <source>
        <strain evidence="7 8">DXS22W</strain>
    </source>
</reference>
<dbReference type="Pfam" id="PF25601">
    <property type="entry name" value="AAA_lid_14"/>
    <property type="match status" value="1"/>
</dbReference>
<dbReference type="Gene3D" id="3.40.50.300">
    <property type="entry name" value="P-loop containing nucleotide triphosphate hydrolases"/>
    <property type="match status" value="1"/>
</dbReference>
<dbReference type="InterPro" id="IPR058031">
    <property type="entry name" value="AAA_lid_NorR"/>
</dbReference>
<dbReference type="SUPFAM" id="SSF52540">
    <property type="entry name" value="P-loop containing nucleoside triphosphate hydrolases"/>
    <property type="match status" value="1"/>
</dbReference>
<protein>
    <submittedName>
        <fullName evidence="7">Sigma-54-dependent Fis family transcriptional regulator</fullName>
    </submittedName>
</protein>